<evidence type="ECO:0000313" key="2">
    <source>
        <dbReference type="EMBL" id="THU39805.1"/>
    </source>
</evidence>
<protein>
    <recommendedName>
        <fullName evidence="4">BcpO-related WXXGXW repeat protein</fullName>
    </recommendedName>
</protein>
<feature type="chain" id="PRO_5020251046" description="BcpO-related WXXGXW repeat protein" evidence="1">
    <location>
        <begin position="35"/>
        <end position="108"/>
    </location>
</feature>
<proteinExistence type="predicted"/>
<gene>
    <name evidence="2" type="ORF">FAM09_07870</name>
</gene>
<keyword evidence="3" id="KW-1185">Reference proteome</keyword>
<comment type="caution">
    <text evidence="2">The sequence shown here is derived from an EMBL/GenBank/DDBJ whole genome shotgun (WGS) entry which is preliminary data.</text>
</comment>
<keyword evidence="1" id="KW-0732">Signal</keyword>
<sequence length="108" mass="12334">MYCRTTKKYCMKKYVNRMILAAVLVVGFSAAASAQVIVKVRPAAPVAVRPAAPSPRHVWIDGGWEVRNGHYVHTNGYWAVPQRGRHWVAGYWAPRRHGYVWVPGYWAR</sequence>
<accession>A0A4S8HWG7</accession>
<dbReference type="Pfam" id="PF12779">
    <property type="entry name" value="WXXGXW"/>
    <property type="match status" value="2"/>
</dbReference>
<dbReference type="EMBL" id="STFF01000002">
    <property type="protein sequence ID" value="THU39805.1"/>
    <property type="molecule type" value="Genomic_DNA"/>
</dbReference>
<dbReference type="InterPro" id="IPR024447">
    <property type="entry name" value="YXWGXW_rpt"/>
</dbReference>
<name>A0A4S8HWG7_9BACT</name>
<organism evidence="2 3">
    <name type="scientific">Niastella caeni</name>
    <dbReference type="NCBI Taxonomy" id="2569763"/>
    <lineage>
        <taxon>Bacteria</taxon>
        <taxon>Pseudomonadati</taxon>
        <taxon>Bacteroidota</taxon>
        <taxon>Chitinophagia</taxon>
        <taxon>Chitinophagales</taxon>
        <taxon>Chitinophagaceae</taxon>
        <taxon>Niastella</taxon>
    </lineage>
</organism>
<evidence type="ECO:0008006" key="4">
    <source>
        <dbReference type="Google" id="ProtNLM"/>
    </source>
</evidence>
<dbReference type="Proteomes" id="UP000306918">
    <property type="component" value="Unassembled WGS sequence"/>
</dbReference>
<evidence type="ECO:0000313" key="3">
    <source>
        <dbReference type="Proteomes" id="UP000306918"/>
    </source>
</evidence>
<feature type="signal peptide" evidence="1">
    <location>
        <begin position="1"/>
        <end position="34"/>
    </location>
</feature>
<evidence type="ECO:0000256" key="1">
    <source>
        <dbReference type="SAM" id="SignalP"/>
    </source>
</evidence>
<dbReference type="OrthoDB" id="799289at2"/>
<reference evidence="2 3" key="1">
    <citation type="submission" date="2019-04" db="EMBL/GenBank/DDBJ databases">
        <title>Niastella caeni sp. nov., isolated from activated sludge.</title>
        <authorList>
            <person name="Sheng M."/>
        </authorList>
    </citation>
    <scope>NUCLEOTIDE SEQUENCE [LARGE SCALE GENOMIC DNA]</scope>
    <source>
        <strain evidence="2 3">HX-2-15</strain>
    </source>
</reference>
<dbReference type="AlphaFoldDB" id="A0A4S8HWG7"/>